<keyword evidence="2" id="KW-1185">Reference proteome</keyword>
<gene>
    <name evidence="1" type="ORF">ACFSUN_15940</name>
</gene>
<name>A0ABW5Q443_9BACI</name>
<reference evidence="2" key="1">
    <citation type="journal article" date="2019" name="Int. J. Syst. Evol. Microbiol.">
        <title>The Global Catalogue of Microorganisms (GCM) 10K type strain sequencing project: providing services to taxonomists for standard genome sequencing and annotation.</title>
        <authorList>
            <consortium name="The Broad Institute Genomics Platform"/>
            <consortium name="The Broad Institute Genome Sequencing Center for Infectious Disease"/>
            <person name="Wu L."/>
            <person name="Ma J."/>
        </authorList>
    </citation>
    <scope>NUCLEOTIDE SEQUENCE [LARGE SCALE GENOMIC DNA]</scope>
    <source>
        <strain evidence="2">TISTR 1858</strain>
    </source>
</reference>
<sequence length="77" mass="9376">MKKEKLIYKYYRYNGSEISAKKEIPFEFRLSSRMILDEICFRYNKQIIEASINDAIENGSREQFMESSQAYKQFIWE</sequence>
<dbReference type="Gene3D" id="4.10.810.10">
    <property type="entry name" value="Virus Scaffolding Protein, Chain A"/>
    <property type="match status" value="1"/>
</dbReference>
<evidence type="ECO:0000313" key="2">
    <source>
        <dbReference type="Proteomes" id="UP001597451"/>
    </source>
</evidence>
<dbReference type="EMBL" id="JBHUMX010000041">
    <property type="protein sequence ID" value="MFD2630278.1"/>
    <property type="molecule type" value="Genomic_DNA"/>
</dbReference>
<dbReference type="InterPro" id="IPR027393">
    <property type="entry name" value="Virus_scaffolding_prot_C"/>
</dbReference>
<dbReference type="Proteomes" id="UP001597451">
    <property type="component" value="Unassembled WGS sequence"/>
</dbReference>
<organism evidence="1 2">
    <name type="scientific">Oceanobacillus kapialis</name>
    <dbReference type="NCBI Taxonomy" id="481353"/>
    <lineage>
        <taxon>Bacteria</taxon>
        <taxon>Bacillati</taxon>
        <taxon>Bacillota</taxon>
        <taxon>Bacilli</taxon>
        <taxon>Bacillales</taxon>
        <taxon>Bacillaceae</taxon>
        <taxon>Oceanobacillus</taxon>
    </lineage>
</organism>
<protein>
    <recommendedName>
        <fullName evidence="3">IDEAL domain-containing protein</fullName>
    </recommendedName>
</protein>
<evidence type="ECO:0008006" key="3">
    <source>
        <dbReference type="Google" id="ProtNLM"/>
    </source>
</evidence>
<comment type="caution">
    <text evidence="1">The sequence shown here is derived from an EMBL/GenBank/DDBJ whole genome shotgun (WGS) entry which is preliminary data.</text>
</comment>
<accession>A0ABW5Q443</accession>
<evidence type="ECO:0000313" key="1">
    <source>
        <dbReference type="EMBL" id="MFD2630278.1"/>
    </source>
</evidence>
<dbReference type="RefSeq" id="WP_379563340.1">
    <property type="nucleotide sequence ID" value="NZ_CP085256.1"/>
</dbReference>
<proteinExistence type="predicted"/>